<keyword evidence="3" id="KW-1185">Reference proteome</keyword>
<dbReference type="InterPro" id="IPR024344">
    <property type="entry name" value="MDMPI_metal-binding"/>
</dbReference>
<feature type="domain" description="Mycothiol-dependent maleylpyruvate isomerase metal-binding" evidence="1">
    <location>
        <begin position="17"/>
        <end position="150"/>
    </location>
</feature>
<dbReference type="GO" id="GO:0016853">
    <property type="term" value="F:isomerase activity"/>
    <property type="evidence" value="ECO:0007669"/>
    <property type="project" value="UniProtKB-KW"/>
</dbReference>
<evidence type="ECO:0000313" key="2">
    <source>
        <dbReference type="EMBL" id="MBY9073531.1"/>
    </source>
</evidence>
<dbReference type="SUPFAM" id="SSF109854">
    <property type="entry name" value="DinB/YfiT-like putative metalloenzymes"/>
    <property type="match status" value="1"/>
</dbReference>
<dbReference type="Gene3D" id="3.30.1050.20">
    <property type="match status" value="1"/>
</dbReference>
<dbReference type="Pfam" id="PF11716">
    <property type="entry name" value="MDMPI_N"/>
    <property type="match status" value="1"/>
</dbReference>
<evidence type="ECO:0000313" key="3">
    <source>
        <dbReference type="Proteomes" id="UP000754710"/>
    </source>
</evidence>
<name>A0ABS7RES8_9ACTN</name>
<accession>A0ABS7RES8</accession>
<dbReference type="NCBIfam" id="TIGR03083">
    <property type="entry name" value="maleylpyruvate isomerase family mycothiol-dependent enzyme"/>
    <property type="match status" value="1"/>
</dbReference>
<gene>
    <name evidence="2" type="ORF">K1X13_01730</name>
</gene>
<protein>
    <submittedName>
        <fullName evidence="2">Maleylpyruvate isomerase family mycothiol-dependent enzyme</fullName>
    </submittedName>
</protein>
<dbReference type="Gene3D" id="1.20.120.450">
    <property type="entry name" value="dinb family like domain"/>
    <property type="match status" value="1"/>
</dbReference>
<dbReference type="Proteomes" id="UP000754710">
    <property type="component" value="Unassembled WGS sequence"/>
</dbReference>
<dbReference type="InterPro" id="IPR034660">
    <property type="entry name" value="DinB/YfiT-like"/>
</dbReference>
<dbReference type="InterPro" id="IPR017517">
    <property type="entry name" value="Maleyloyr_isom"/>
</dbReference>
<organism evidence="2 3">
    <name type="scientific">Nocardioides jiangsuensis</name>
    <dbReference type="NCBI Taxonomy" id="2866161"/>
    <lineage>
        <taxon>Bacteria</taxon>
        <taxon>Bacillati</taxon>
        <taxon>Actinomycetota</taxon>
        <taxon>Actinomycetes</taxon>
        <taxon>Propionibacteriales</taxon>
        <taxon>Nocardioidaceae</taxon>
        <taxon>Nocardioides</taxon>
    </lineage>
</organism>
<reference evidence="2 3" key="1">
    <citation type="submission" date="2021-08" db="EMBL/GenBank/DDBJ databases">
        <title>Nocardioides bacterium WL0053 sp. nov., isolated from the sediment.</title>
        <authorList>
            <person name="Wang L."/>
            <person name="Zhang D."/>
            <person name="Zhang A."/>
        </authorList>
    </citation>
    <scope>NUCLEOTIDE SEQUENCE [LARGE SCALE GENOMIC DNA]</scope>
    <source>
        <strain evidence="2 3">WL0053</strain>
    </source>
</reference>
<keyword evidence="2" id="KW-0413">Isomerase</keyword>
<dbReference type="EMBL" id="JAIEZQ010000001">
    <property type="protein sequence ID" value="MBY9073531.1"/>
    <property type="molecule type" value="Genomic_DNA"/>
</dbReference>
<comment type="caution">
    <text evidence="2">The sequence shown here is derived from an EMBL/GenBank/DDBJ whole genome shotgun (WGS) entry which is preliminary data.</text>
</comment>
<dbReference type="InterPro" id="IPR036527">
    <property type="entry name" value="SCP2_sterol-bd_dom_sf"/>
</dbReference>
<dbReference type="RefSeq" id="WP_221023319.1">
    <property type="nucleotide sequence ID" value="NZ_JAIEZQ010000001.1"/>
</dbReference>
<sequence length="237" mass="25741">METSTSIPHLVEMVVATTRYLGALTELDDDDMRAPSLLPGWSRGHVVTHLARNADAFCNLLHGAESGEERSMYPSREQRDADIEAGAGRSAHDLRVDSSASCGRLLQAINELDVKHEDALVSGAAGGSTFPARDIALRRRIEVEVHHADLDLGFTHRDWDPAFADVLVERVKDDRADGPAMVLRATDTGGLWKYGVQGQGPEITGRACDLAWYVLGRGDDGALGSDADTLPDLGRWR</sequence>
<proteinExistence type="predicted"/>
<dbReference type="SUPFAM" id="SSF55718">
    <property type="entry name" value="SCP-like"/>
    <property type="match status" value="1"/>
</dbReference>
<evidence type="ECO:0000259" key="1">
    <source>
        <dbReference type="Pfam" id="PF11716"/>
    </source>
</evidence>